<dbReference type="STRING" id="29557.MGALLINA_01490"/>
<evidence type="ECO:0000256" key="2">
    <source>
        <dbReference type="ARBA" id="ARBA00022763"/>
    </source>
</evidence>
<keyword evidence="8" id="KW-0067">ATP-binding</keyword>
<dbReference type="InterPro" id="IPR012340">
    <property type="entry name" value="NA-bd_OB-fold"/>
</dbReference>
<sequence>MILYRFGEIVHKNNNNLILESYGTGYSIMVPNHERFEAKTKIKLFLIEINNEYQKNTYGFKEFKERLLFQDLISINGIGPKLAFNILDNDWEQIVDWIINENMENLTRISYLSLKTAKLIIFELKNKWSKMMNKNTNTSNNNNEKKEQINTIKDTLKMLGFKNEQIQNAINNIEFDKDIETNIDQAIRYISKEYEKPNIKA</sequence>
<dbReference type="OrthoDB" id="5293449at2"/>
<dbReference type="InterPro" id="IPR013849">
    <property type="entry name" value="DNA_helicase_Holl-junc_RuvA_I"/>
</dbReference>
<comment type="caution">
    <text evidence="6">Lacks conserved residue(s) required for the propagation of feature annotation.</text>
</comment>
<dbReference type="EMBL" id="LVLH01000020">
    <property type="protein sequence ID" value="OAB49107.1"/>
    <property type="molecule type" value="Genomic_DNA"/>
</dbReference>
<comment type="subcellular location">
    <subcellularLocation>
        <location evidence="6">Cytoplasm</location>
    </subcellularLocation>
</comment>
<comment type="caution">
    <text evidence="8">The sequence shown here is derived from an EMBL/GenBank/DDBJ whole genome shotgun (WGS) entry which is preliminary data.</text>
</comment>
<evidence type="ECO:0000256" key="5">
    <source>
        <dbReference type="ARBA" id="ARBA00023204"/>
    </source>
</evidence>
<dbReference type="RefSeq" id="WP_063625962.1">
    <property type="nucleotide sequence ID" value="NZ_LVLH01000020.1"/>
</dbReference>
<keyword evidence="8" id="KW-0547">Nucleotide-binding</keyword>
<dbReference type="HAMAP" id="MF_00031">
    <property type="entry name" value="DNA_HJ_migration_RuvA"/>
    <property type="match status" value="1"/>
</dbReference>
<accession>A0A168RLY7</accession>
<name>A0A168RLY7_9BACT</name>
<dbReference type="Gene3D" id="1.10.150.20">
    <property type="entry name" value="5' to 3' exonuclease, C-terminal subdomain"/>
    <property type="match status" value="1"/>
</dbReference>
<comment type="function">
    <text evidence="6">The RuvA-RuvB-RuvC complex processes Holliday junction (HJ) DNA during genetic recombination and DNA repair, while the RuvA-RuvB complex plays an important role in the rescue of blocked DNA replication forks via replication fork reversal (RFR). RuvA specifically binds to HJ cruciform DNA, conferring on it an open structure. The RuvB hexamer acts as an ATP-dependent pump, pulling dsDNA into and through the RuvAB complex. HJ branch migration allows RuvC to scan DNA until it finds its consensus sequence, where it cleaves and resolves the cruciform DNA.</text>
</comment>
<keyword evidence="8" id="KW-0378">Hydrolase</keyword>
<evidence type="ECO:0000256" key="1">
    <source>
        <dbReference type="ARBA" id="ARBA00022490"/>
    </source>
</evidence>
<dbReference type="GO" id="GO:0006281">
    <property type="term" value="P:DNA repair"/>
    <property type="evidence" value="ECO:0007669"/>
    <property type="project" value="UniProtKB-UniRule"/>
</dbReference>
<keyword evidence="2 6" id="KW-0227">DNA damage</keyword>
<dbReference type="GO" id="GO:0048476">
    <property type="term" value="C:Holliday junction resolvase complex"/>
    <property type="evidence" value="ECO:0007669"/>
    <property type="project" value="UniProtKB-UniRule"/>
</dbReference>
<dbReference type="GO" id="GO:0000400">
    <property type="term" value="F:four-way junction DNA binding"/>
    <property type="evidence" value="ECO:0007669"/>
    <property type="project" value="UniProtKB-UniRule"/>
</dbReference>
<keyword evidence="4 6" id="KW-0233">DNA recombination</keyword>
<reference evidence="8 9" key="1">
    <citation type="submission" date="2016-03" db="EMBL/GenBank/DDBJ databases">
        <title>Genome sequence of Mycoplasma gallinarum strain Mgn_IPT.</title>
        <authorList>
            <person name="Yacoub E."/>
            <person name="Sirand-Pugnet P."/>
            <person name="Barre A."/>
            <person name="Maurier F."/>
            <person name="Blanchard A."/>
            <person name="Ben Abdelmoumen B.M."/>
        </authorList>
    </citation>
    <scope>NUCLEOTIDE SEQUENCE [LARGE SCALE GENOMIC DNA]</scope>
    <source>
        <strain evidence="8 9">Mgn_IPT</strain>
    </source>
</reference>
<dbReference type="GO" id="GO:0005737">
    <property type="term" value="C:cytoplasm"/>
    <property type="evidence" value="ECO:0007669"/>
    <property type="project" value="UniProtKB-SubCell"/>
</dbReference>
<evidence type="ECO:0000259" key="7">
    <source>
        <dbReference type="Pfam" id="PF01330"/>
    </source>
</evidence>
<dbReference type="GO" id="GO:0009378">
    <property type="term" value="F:four-way junction helicase activity"/>
    <property type="evidence" value="ECO:0007669"/>
    <property type="project" value="InterPro"/>
</dbReference>
<dbReference type="Gene3D" id="2.40.50.140">
    <property type="entry name" value="Nucleic acid-binding proteins"/>
    <property type="match status" value="1"/>
</dbReference>
<comment type="subunit">
    <text evidence="6">Homotetramer. Forms an RuvA(8)-RuvB(12)-Holliday junction (HJ) complex. HJ DNA is sandwiched between 2 RuvA tetramers; dsDNA enters through RuvA and exits via RuvB. An RuvB hexamer assembles on each DNA strand where it exits the tetramer. Each RuvB hexamer is contacted by two RuvA subunits (via domain III) on 2 adjacent RuvB subunits; this complex drives branch migration. In the full resolvosome a probable DNA-RuvA(4)-RuvB(12)-RuvC(2) complex forms which resolves the HJ.</text>
</comment>
<protein>
    <recommendedName>
        <fullName evidence="6">Holliday junction branch migration complex subunit RuvA</fullName>
    </recommendedName>
</protein>
<gene>
    <name evidence="6 8" type="primary">ruvA</name>
    <name evidence="8" type="ORF">MGALLINA_01490</name>
</gene>
<dbReference type="Proteomes" id="UP000076983">
    <property type="component" value="Unassembled WGS sequence"/>
</dbReference>
<evidence type="ECO:0000313" key="8">
    <source>
        <dbReference type="EMBL" id="OAB49107.1"/>
    </source>
</evidence>
<proteinExistence type="inferred from homology"/>
<dbReference type="GO" id="GO:0006310">
    <property type="term" value="P:DNA recombination"/>
    <property type="evidence" value="ECO:0007669"/>
    <property type="project" value="UniProtKB-UniRule"/>
</dbReference>
<organism evidence="8 9">
    <name type="scientific">Mycoplasmopsis gallinarum</name>
    <dbReference type="NCBI Taxonomy" id="29557"/>
    <lineage>
        <taxon>Bacteria</taxon>
        <taxon>Bacillati</taxon>
        <taxon>Mycoplasmatota</taxon>
        <taxon>Mycoplasmoidales</taxon>
        <taxon>Metamycoplasmataceae</taxon>
        <taxon>Mycoplasmopsis</taxon>
    </lineage>
</organism>
<dbReference type="AlphaFoldDB" id="A0A168RLY7"/>
<dbReference type="PATRIC" id="fig|29557.3.peg.134"/>
<dbReference type="GO" id="GO:0005524">
    <property type="term" value="F:ATP binding"/>
    <property type="evidence" value="ECO:0007669"/>
    <property type="project" value="InterPro"/>
</dbReference>
<dbReference type="InterPro" id="IPR010994">
    <property type="entry name" value="RuvA_2-like"/>
</dbReference>
<keyword evidence="3 6" id="KW-0238">DNA-binding</keyword>
<keyword evidence="9" id="KW-1185">Reference proteome</keyword>
<dbReference type="NCBIfam" id="TIGR00084">
    <property type="entry name" value="ruvA"/>
    <property type="match status" value="1"/>
</dbReference>
<dbReference type="InterPro" id="IPR000085">
    <property type="entry name" value="RuvA"/>
</dbReference>
<keyword evidence="5 6" id="KW-0234">DNA repair</keyword>
<feature type="region of interest" description="Domain III" evidence="6">
    <location>
        <begin position="147"/>
        <end position="201"/>
    </location>
</feature>
<keyword evidence="1 6" id="KW-0963">Cytoplasm</keyword>
<evidence type="ECO:0000256" key="4">
    <source>
        <dbReference type="ARBA" id="ARBA00023172"/>
    </source>
</evidence>
<comment type="domain">
    <text evidence="6">Has three domains with a flexible linker between the domains II and III and assumes an 'L' shape. Domain III is highly mobile and contacts RuvB.</text>
</comment>
<feature type="domain" description="DNA helicase Holliday junction RuvA type" evidence="7">
    <location>
        <begin position="1"/>
        <end position="59"/>
    </location>
</feature>
<evidence type="ECO:0000256" key="6">
    <source>
        <dbReference type="HAMAP-Rule" id="MF_00031"/>
    </source>
</evidence>
<evidence type="ECO:0000313" key="9">
    <source>
        <dbReference type="Proteomes" id="UP000076983"/>
    </source>
</evidence>
<dbReference type="SUPFAM" id="SSF47781">
    <property type="entry name" value="RuvA domain 2-like"/>
    <property type="match status" value="1"/>
</dbReference>
<keyword evidence="8" id="KW-0347">Helicase</keyword>
<dbReference type="Pfam" id="PF14520">
    <property type="entry name" value="HHH_5"/>
    <property type="match status" value="1"/>
</dbReference>
<dbReference type="Pfam" id="PF01330">
    <property type="entry name" value="RuvA_N"/>
    <property type="match status" value="1"/>
</dbReference>
<comment type="similarity">
    <text evidence="6">Belongs to the RuvA family.</text>
</comment>
<evidence type="ECO:0000256" key="3">
    <source>
        <dbReference type="ARBA" id="ARBA00023125"/>
    </source>
</evidence>